<feature type="transmembrane region" description="Helical" evidence="1">
    <location>
        <begin position="12"/>
        <end position="34"/>
    </location>
</feature>
<protein>
    <recommendedName>
        <fullName evidence="4">LPXTG cell wall anchor domain-containing protein</fullName>
    </recommendedName>
</protein>
<proteinExistence type="predicted"/>
<evidence type="ECO:0000313" key="2">
    <source>
        <dbReference type="EMBL" id="GAA2423296.1"/>
    </source>
</evidence>
<reference evidence="2 3" key="1">
    <citation type="journal article" date="2019" name="Int. J. Syst. Evol. Microbiol.">
        <title>The Global Catalogue of Microorganisms (GCM) 10K type strain sequencing project: providing services to taxonomists for standard genome sequencing and annotation.</title>
        <authorList>
            <consortium name="The Broad Institute Genomics Platform"/>
            <consortium name="The Broad Institute Genome Sequencing Center for Infectious Disease"/>
            <person name="Wu L."/>
            <person name="Ma J."/>
        </authorList>
    </citation>
    <scope>NUCLEOTIDE SEQUENCE [LARGE SCALE GENOMIC DNA]</scope>
    <source>
        <strain evidence="2 3">JCM 4358</strain>
    </source>
</reference>
<keyword evidence="3" id="KW-1185">Reference proteome</keyword>
<name>A0ABN3J6N0_9ACTN</name>
<evidence type="ECO:0000256" key="1">
    <source>
        <dbReference type="SAM" id="Phobius"/>
    </source>
</evidence>
<keyword evidence="1" id="KW-0472">Membrane</keyword>
<gene>
    <name evidence="2" type="ORF">GCM10010255_75630</name>
</gene>
<sequence length="43" mass="4499">MGGAGGSATDYGTVTLVAGGTLVGTGLLATVWYLRRRNRPYRL</sequence>
<evidence type="ECO:0008006" key="4">
    <source>
        <dbReference type="Google" id="ProtNLM"/>
    </source>
</evidence>
<accession>A0ABN3J6N0</accession>
<keyword evidence="1" id="KW-0812">Transmembrane</keyword>
<evidence type="ECO:0000313" key="3">
    <source>
        <dbReference type="Proteomes" id="UP001499986"/>
    </source>
</evidence>
<dbReference type="Proteomes" id="UP001499986">
    <property type="component" value="Unassembled WGS sequence"/>
</dbReference>
<organism evidence="2 3">
    <name type="scientific">Streptomyces coeruleofuscus</name>
    <dbReference type="NCBI Taxonomy" id="66879"/>
    <lineage>
        <taxon>Bacteria</taxon>
        <taxon>Bacillati</taxon>
        <taxon>Actinomycetota</taxon>
        <taxon>Actinomycetes</taxon>
        <taxon>Kitasatosporales</taxon>
        <taxon>Streptomycetaceae</taxon>
        <taxon>Streptomyces</taxon>
    </lineage>
</organism>
<keyword evidence="1" id="KW-1133">Transmembrane helix</keyword>
<comment type="caution">
    <text evidence="2">The sequence shown here is derived from an EMBL/GenBank/DDBJ whole genome shotgun (WGS) entry which is preliminary data.</text>
</comment>
<dbReference type="EMBL" id="BAAASE010000014">
    <property type="protein sequence ID" value="GAA2423296.1"/>
    <property type="molecule type" value="Genomic_DNA"/>
</dbReference>